<dbReference type="Pfam" id="PF00512">
    <property type="entry name" value="HisKA"/>
    <property type="match status" value="1"/>
</dbReference>
<comment type="caution">
    <text evidence="8">The sequence shown here is derived from an EMBL/GenBank/DDBJ whole genome shotgun (WGS) entry which is preliminary data.</text>
</comment>
<dbReference type="InterPro" id="IPR035965">
    <property type="entry name" value="PAS-like_dom_sf"/>
</dbReference>
<organism evidence="8 9">
    <name type="scientific">Ramlibacter alkalitolerans</name>
    <dbReference type="NCBI Taxonomy" id="2039631"/>
    <lineage>
        <taxon>Bacteria</taxon>
        <taxon>Pseudomonadati</taxon>
        <taxon>Pseudomonadota</taxon>
        <taxon>Betaproteobacteria</taxon>
        <taxon>Burkholderiales</taxon>
        <taxon>Comamonadaceae</taxon>
        <taxon>Ramlibacter</taxon>
    </lineage>
</organism>
<dbReference type="EMBL" id="JAEQND010000003">
    <property type="protein sequence ID" value="MBL0424575.1"/>
    <property type="molecule type" value="Genomic_DNA"/>
</dbReference>
<dbReference type="SMART" id="SM00086">
    <property type="entry name" value="PAC"/>
    <property type="match status" value="1"/>
</dbReference>
<dbReference type="InterPro" id="IPR000700">
    <property type="entry name" value="PAS-assoc_C"/>
</dbReference>
<dbReference type="InterPro" id="IPR003594">
    <property type="entry name" value="HATPase_dom"/>
</dbReference>
<dbReference type="PROSITE" id="PS50109">
    <property type="entry name" value="HIS_KIN"/>
    <property type="match status" value="1"/>
</dbReference>
<keyword evidence="5 8" id="KW-0418">Kinase</keyword>
<dbReference type="SMART" id="SM00091">
    <property type="entry name" value="PAS"/>
    <property type="match status" value="1"/>
</dbReference>
<evidence type="ECO:0000256" key="1">
    <source>
        <dbReference type="ARBA" id="ARBA00000085"/>
    </source>
</evidence>
<dbReference type="Gene3D" id="3.30.450.20">
    <property type="entry name" value="PAS domain"/>
    <property type="match status" value="1"/>
</dbReference>
<dbReference type="SMART" id="SM00387">
    <property type="entry name" value="HATPase_c"/>
    <property type="match status" value="1"/>
</dbReference>
<dbReference type="PROSITE" id="PS50113">
    <property type="entry name" value="PAC"/>
    <property type="match status" value="1"/>
</dbReference>
<dbReference type="CDD" id="cd00075">
    <property type="entry name" value="HATPase"/>
    <property type="match status" value="1"/>
</dbReference>
<dbReference type="InterPro" id="IPR013655">
    <property type="entry name" value="PAS_fold_3"/>
</dbReference>
<evidence type="ECO:0000256" key="3">
    <source>
        <dbReference type="ARBA" id="ARBA00022553"/>
    </source>
</evidence>
<accession>A0ABS1JL90</accession>
<evidence type="ECO:0000259" key="7">
    <source>
        <dbReference type="PROSITE" id="PS50113"/>
    </source>
</evidence>
<dbReference type="PRINTS" id="PR00344">
    <property type="entry name" value="BCTRLSENSOR"/>
</dbReference>
<dbReference type="Pfam" id="PF08447">
    <property type="entry name" value="PAS_3"/>
    <property type="match status" value="1"/>
</dbReference>
<evidence type="ECO:0000256" key="5">
    <source>
        <dbReference type="ARBA" id="ARBA00022777"/>
    </source>
</evidence>
<feature type="domain" description="Histidine kinase" evidence="6">
    <location>
        <begin position="150"/>
        <end position="362"/>
    </location>
</feature>
<dbReference type="GO" id="GO:0016301">
    <property type="term" value="F:kinase activity"/>
    <property type="evidence" value="ECO:0007669"/>
    <property type="project" value="UniProtKB-KW"/>
</dbReference>
<feature type="domain" description="PAC" evidence="7">
    <location>
        <begin position="79"/>
        <end position="131"/>
    </location>
</feature>
<sequence>MDRVLTSTEYRLLIEHSPVMVWRAGVDAKCDYFNETWLQYTGRTMAQEMGDGWAEGVHPEDFQRCVAHYLAHFHRREPFEMEYRLRRKDGVFRWIFDRGVPYSDDSGVFAGYIGSCVDVDERRRAQDTQQQHTREQLALARDFERWILAIVSHDIRDPLNTIQLAAHVLSRTAEPGGPAKRQAESVGRAVGRIQHIVGDLLDLSREREGTGISVDRKPTDMRSMCQHIIDEVRAIATDRQITFDCEADGLGAWDEHRILQAISNLTSNAVQHGKPGSPVRLRLTGDAQRVAVEVHNEGAIPSEVLPRIFEPFRSGRHHGGRGQGLGLGLFIAKAIAVAHGGGLEVDCSGGATTFRLVLPRNGAAERVAA</sequence>
<comment type="catalytic activity">
    <reaction evidence="1">
        <text>ATP + protein L-histidine = ADP + protein N-phospho-L-histidine.</text>
        <dbReference type="EC" id="2.7.13.3"/>
    </reaction>
</comment>
<dbReference type="SUPFAM" id="SSF55785">
    <property type="entry name" value="PYP-like sensor domain (PAS domain)"/>
    <property type="match status" value="1"/>
</dbReference>
<dbReference type="Pfam" id="PF02518">
    <property type="entry name" value="HATPase_c"/>
    <property type="match status" value="1"/>
</dbReference>
<keyword evidence="9" id="KW-1185">Reference proteome</keyword>
<evidence type="ECO:0000256" key="4">
    <source>
        <dbReference type="ARBA" id="ARBA00022679"/>
    </source>
</evidence>
<dbReference type="InterPro" id="IPR052162">
    <property type="entry name" value="Sensor_kinase/Photoreceptor"/>
</dbReference>
<keyword evidence="3" id="KW-0597">Phosphoprotein</keyword>
<dbReference type="EC" id="2.7.13.3" evidence="2"/>
<dbReference type="Gene3D" id="3.30.565.10">
    <property type="entry name" value="Histidine kinase-like ATPase, C-terminal domain"/>
    <property type="match status" value="1"/>
</dbReference>
<dbReference type="SMART" id="SM00388">
    <property type="entry name" value="HisKA"/>
    <property type="match status" value="1"/>
</dbReference>
<dbReference type="CDD" id="cd00130">
    <property type="entry name" value="PAS"/>
    <property type="match status" value="1"/>
</dbReference>
<reference evidence="8 9" key="1">
    <citation type="journal article" date="2017" name="Int. J. Syst. Evol. Microbiol.">
        <title>Ramlibacter alkalitolerans sp. nov., alkali-tolerant bacterium isolated from soil of ginseng.</title>
        <authorList>
            <person name="Lee D.H."/>
            <person name="Cha C.J."/>
        </authorList>
    </citation>
    <scope>NUCLEOTIDE SEQUENCE [LARGE SCALE GENOMIC DNA]</scope>
    <source>
        <strain evidence="8 9">KACC 19305</strain>
    </source>
</reference>
<proteinExistence type="predicted"/>
<dbReference type="Proteomes" id="UP000622707">
    <property type="component" value="Unassembled WGS sequence"/>
</dbReference>
<evidence type="ECO:0000256" key="2">
    <source>
        <dbReference type="ARBA" id="ARBA00012438"/>
    </source>
</evidence>
<dbReference type="SUPFAM" id="SSF55874">
    <property type="entry name" value="ATPase domain of HSP90 chaperone/DNA topoisomerase II/histidine kinase"/>
    <property type="match status" value="1"/>
</dbReference>
<dbReference type="PANTHER" id="PTHR43304">
    <property type="entry name" value="PHYTOCHROME-LIKE PROTEIN CPH1"/>
    <property type="match status" value="1"/>
</dbReference>
<dbReference type="InterPro" id="IPR036097">
    <property type="entry name" value="HisK_dim/P_sf"/>
</dbReference>
<dbReference type="InterPro" id="IPR004358">
    <property type="entry name" value="Sig_transdc_His_kin-like_C"/>
</dbReference>
<evidence type="ECO:0000313" key="8">
    <source>
        <dbReference type="EMBL" id="MBL0424575.1"/>
    </source>
</evidence>
<dbReference type="RefSeq" id="WP_201687826.1">
    <property type="nucleotide sequence ID" value="NZ_JAEQND010000003.1"/>
</dbReference>
<dbReference type="NCBIfam" id="TIGR00229">
    <property type="entry name" value="sensory_box"/>
    <property type="match status" value="1"/>
</dbReference>
<dbReference type="InterPro" id="IPR000014">
    <property type="entry name" value="PAS"/>
</dbReference>
<gene>
    <name evidence="8" type="ORF">JI746_05575</name>
</gene>
<dbReference type="Gene3D" id="1.10.287.130">
    <property type="match status" value="1"/>
</dbReference>
<dbReference type="InterPro" id="IPR001610">
    <property type="entry name" value="PAC"/>
</dbReference>
<keyword evidence="4" id="KW-0808">Transferase</keyword>
<name>A0ABS1JL90_9BURK</name>
<dbReference type="SUPFAM" id="SSF47384">
    <property type="entry name" value="Homodimeric domain of signal transducing histidine kinase"/>
    <property type="match status" value="1"/>
</dbReference>
<dbReference type="CDD" id="cd00082">
    <property type="entry name" value="HisKA"/>
    <property type="match status" value="1"/>
</dbReference>
<protein>
    <recommendedName>
        <fullName evidence="2">histidine kinase</fullName>
        <ecNumber evidence="2">2.7.13.3</ecNumber>
    </recommendedName>
</protein>
<dbReference type="InterPro" id="IPR005467">
    <property type="entry name" value="His_kinase_dom"/>
</dbReference>
<dbReference type="PANTHER" id="PTHR43304:SF1">
    <property type="entry name" value="PAC DOMAIN-CONTAINING PROTEIN"/>
    <property type="match status" value="1"/>
</dbReference>
<dbReference type="InterPro" id="IPR036890">
    <property type="entry name" value="HATPase_C_sf"/>
</dbReference>
<evidence type="ECO:0000313" key="9">
    <source>
        <dbReference type="Proteomes" id="UP000622707"/>
    </source>
</evidence>
<evidence type="ECO:0000259" key="6">
    <source>
        <dbReference type="PROSITE" id="PS50109"/>
    </source>
</evidence>
<dbReference type="InterPro" id="IPR003661">
    <property type="entry name" value="HisK_dim/P_dom"/>
</dbReference>